<dbReference type="STRING" id="1442371.A0A0D2KE01"/>
<dbReference type="AlphaFoldDB" id="A0A0D2KE01"/>
<evidence type="ECO:0000313" key="5">
    <source>
        <dbReference type="Proteomes" id="UP000053411"/>
    </source>
</evidence>
<dbReference type="GO" id="GO:0072354">
    <property type="term" value="F:histone H3T3 kinase activity"/>
    <property type="evidence" value="ECO:0007669"/>
    <property type="project" value="TreeGrafter"/>
</dbReference>
<dbReference type="GO" id="GO:0005737">
    <property type="term" value="C:cytoplasm"/>
    <property type="evidence" value="ECO:0007669"/>
    <property type="project" value="TreeGrafter"/>
</dbReference>
<dbReference type="PROSITE" id="PS00107">
    <property type="entry name" value="PROTEIN_KINASE_ATP"/>
    <property type="match status" value="1"/>
</dbReference>
<evidence type="ECO:0000256" key="1">
    <source>
        <dbReference type="PROSITE-ProRule" id="PRU10141"/>
    </source>
</evidence>
<dbReference type="VEuPathDB" id="FungiDB:Z520_03082"/>
<accession>A0A0D2KE01</accession>
<reference evidence="4 5" key="1">
    <citation type="submission" date="2015-01" db="EMBL/GenBank/DDBJ databases">
        <title>The Genome Sequence of Fonsecaea multimorphosa CBS 102226.</title>
        <authorList>
            <consortium name="The Broad Institute Genomics Platform"/>
            <person name="Cuomo C."/>
            <person name="de Hoog S."/>
            <person name="Gorbushina A."/>
            <person name="Stielow B."/>
            <person name="Teixiera M."/>
            <person name="Abouelleil A."/>
            <person name="Chapman S.B."/>
            <person name="Priest M."/>
            <person name="Young S.K."/>
            <person name="Wortman J."/>
            <person name="Nusbaum C."/>
            <person name="Birren B."/>
        </authorList>
    </citation>
    <scope>NUCLEOTIDE SEQUENCE [LARGE SCALE GENOMIC DNA]</scope>
    <source>
        <strain evidence="4 5">CBS 102226</strain>
    </source>
</reference>
<dbReference type="SUPFAM" id="SSF56112">
    <property type="entry name" value="Protein kinase-like (PK-like)"/>
    <property type="match status" value="1"/>
</dbReference>
<dbReference type="PANTHER" id="PTHR24419">
    <property type="entry name" value="INTERLEUKIN-1 RECEPTOR-ASSOCIATED KINASE"/>
    <property type="match status" value="1"/>
</dbReference>
<dbReference type="PROSITE" id="PS50011">
    <property type="entry name" value="PROTEIN_KINASE_DOM"/>
    <property type="match status" value="1"/>
</dbReference>
<feature type="compositionally biased region" description="Basic and acidic residues" evidence="2">
    <location>
        <begin position="19"/>
        <end position="35"/>
    </location>
</feature>
<dbReference type="EMBL" id="KN848065">
    <property type="protein sequence ID" value="KIY01530.1"/>
    <property type="molecule type" value="Genomic_DNA"/>
</dbReference>
<dbReference type="RefSeq" id="XP_016635652.1">
    <property type="nucleotide sequence ID" value="XM_016773595.1"/>
</dbReference>
<keyword evidence="1" id="KW-0067">ATP-binding</keyword>
<dbReference type="InterPro" id="IPR011009">
    <property type="entry name" value="Kinase-like_dom_sf"/>
</dbReference>
<dbReference type="GeneID" id="27708828"/>
<feature type="binding site" evidence="1">
    <location>
        <position position="184"/>
    </location>
    <ligand>
        <name>ATP</name>
        <dbReference type="ChEBI" id="CHEBI:30616"/>
    </ligand>
</feature>
<protein>
    <recommendedName>
        <fullName evidence="3">Protein kinase domain-containing protein</fullName>
    </recommendedName>
</protein>
<dbReference type="GO" id="GO:0005634">
    <property type="term" value="C:nucleus"/>
    <property type="evidence" value="ECO:0007669"/>
    <property type="project" value="TreeGrafter"/>
</dbReference>
<dbReference type="OrthoDB" id="5327538at2759"/>
<evidence type="ECO:0000256" key="2">
    <source>
        <dbReference type="SAM" id="MobiDB-lite"/>
    </source>
</evidence>
<dbReference type="GO" id="GO:0005524">
    <property type="term" value="F:ATP binding"/>
    <property type="evidence" value="ECO:0007669"/>
    <property type="project" value="UniProtKB-UniRule"/>
</dbReference>
<evidence type="ECO:0000259" key="3">
    <source>
        <dbReference type="PROSITE" id="PS50011"/>
    </source>
</evidence>
<dbReference type="GO" id="GO:0000278">
    <property type="term" value="P:mitotic cell cycle"/>
    <property type="evidence" value="ECO:0007669"/>
    <property type="project" value="TreeGrafter"/>
</dbReference>
<name>A0A0D2KE01_9EURO</name>
<dbReference type="Gene3D" id="1.10.510.10">
    <property type="entry name" value="Transferase(Phosphotransferase) domain 1"/>
    <property type="match status" value="1"/>
</dbReference>
<dbReference type="Pfam" id="PF12330">
    <property type="entry name" value="Haspin_kinase"/>
    <property type="match status" value="1"/>
</dbReference>
<organism evidence="4 5">
    <name type="scientific">Fonsecaea multimorphosa CBS 102226</name>
    <dbReference type="NCBI Taxonomy" id="1442371"/>
    <lineage>
        <taxon>Eukaryota</taxon>
        <taxon>Fungi</taxon>
        <taxon>Dikarya</taxon>
        <taxon>Ascomycota</taxon>
        <taxon>Pezizomycotina</taxon>
        <taxon>Eurotiomycetes</taxon>
        <taxon>Chaetothyriomycetidae</taxon>
        <taxon>Chaetothyriales</taxon>
        <taxon>Herpotrichiellaceae</taxon>
        <taxon>Fonsecaea</taxon>
    </lineage>
</organism>
<dbReference type="GO" id="GO:0035556">
    <property type="term" value="P:intracellular signal transduction"/>
    <property type="evidence" value="ECO:0007669"/>
    <property type="project" value="TreeGrafter"/>
</dbReference>
<keyword evidence="1" id="KW-0547">Nucleotide-binding</keyword>
<proteinExistence type="predicted"/>
<feature type="domain" description="Protein kinase" evidence="3">
    <location>
        <begin position="147"/>
        <end position="530"/>
    </location>
</feature>
<feature type="region of interest" description="Disordered" evidence="2">
    <location>
        <begin position="1"/>
        <end position="35"/>
    </location>
</feature>
<evidence type="ECO:0000313" key="4">
    <source>
        <dbReference type="EMBL" id="KIY01530.1"/>
    </source>
</evidence>
<gene>
    <name evidence="4" type="ORF">Z520_03082</name>
</gene>
<keyword evidence="5" id="KW-1185">Reference proteome</keyword>
<sequence>MADLNVLSELKNQRQPVRRNNDKTYSKKKAPSAERRAMHFDLFGGGGRNENENDDMVDKMEKLTLYHDVVREKAPVQQPLPEPTPLLEHRPVEVHHHRPRGRGKGASSKKMANLTWLELQELEPLLSLVEQKGVKDFQEFGRSIGKKYLCTKLGEGSYADVFKLEAKDIADVEDLEQRGGLIIKIIPFKMTKEGKSDFTDLDSVIREVLLMQSVDALHGFVRCRGIHIVSGKYPDVLLEAFDAFKATRPVSAHHTSPLKEFSPHQLFAIMEMNNAGKPIYHLRHLSAFQVYDIFWKTAMSLALAEKQIEFEHRDMHNGNICVKPLTKDGRLDASQKVIEEMNEKPEVVLGMSNLQVTIIDYTLSRAKINDGTENGSIVFDPMLFWEIETYNPQTDAEKRQWYTYRRVREYARVVEAEAEEKAKLEGLKYEAKNKYERFTPKSNLFWLGYLLADMLAKRPSGRGAILPGSSTAAKNLQVGLWAKLIEVSAWLNQETSTLLPEGADGLIAQAMEKGWLAPADMAAYKAQMEE</sequence>
<dbReference type="Proteomes" id="UP000053411">
    <property type="component" value="Unassembled WGS sequence"/>
</dbReference>
<dbReference type="InterPro" id="IPR017441">
    <property type="entry name" value="Protein_kinase_ATP_BS"/>
</dbReference>
<dbReference type="InterPro" id="IPR000719">
    <property type="entry name" value="Prot_kinase_dom"/>
</dbReference>
<dbReference type="Gene3D" id="3.30.200.20">
    <property type="entry name" value="Phosphorylase Kinase, domain 1"/>
    <property type="match status" value="1"/>
</dbReference>
<dbReference type="PANTHER" id="PTHR24419:SF18">
    <property type="entry name" value="SERINE_THREONINE-PROTEIN KINASE HASPIN"/>
    <property type="match status" value="1"/>
</dbReference>